<keyword evidence="2" id="KW-1185">Reference proteome</keyword>
<sequence length="283" mass="32313">MITEDYDAIMTYIENPEYYRDITGVGKKTRIGGSTISKFRAFDIMAFALSEINGFPQVTGEEMKKHFVRYEKMYKDTYRWKDSTGAGLTDVEIQKGLTMEEKLNKLCPHFRRMDVLYDKRPNIMPCAEESAGLPLDVDMEYVSKDSQIAPWSNKDTMDEYIILGSGESDAEEEVHVTRVTTGVEEKFVAEDHAKETFINLVDVEYGEDETFRDEEGKHFEHASGGRSEVNEPIRLQKGIPRSISRIAHAKSGMSWKENVAEGSNASGFYRCSKDIRSQVMVLY</sequence>
<dbReference type="EMBL" id="JBHFFA010000001">
    <property type="protein sequence ID" value="KAL2649777.1"/>
    <property type="molecule type" value="Genomic_DNA"/>
</dbReference>
<comment type="caution">
    <text evidence="1">The sequence shown here is derived from an EMBL/GenBank/DDBJ whole genome shotgun (WGS) entry which is preliminary data.</text>
</comment>
<reference evidence="1 2" key="1">
    <citation type="submission" date="2024-09" db="EMBL/GenBank/DDBJ databases">
        <title>Chromosome-scale assembly of Riccia fluitans.</title>
        <authorList>
            <person name="Paukszto L."/>
            <person name="Sawicki J."/>
            <person name="Karawczyk K."/>
            <person name="Piernik-Szablinska J."/>
            <person name="Szczecinska M."/>
            <person name="Mazdziarz M."/>
        </authorList>
    </citation>
    <scope>NUCLEOTIDE SEQUENCE [LARGE SCALE GENOMIC DNA]</scope>
    <source>
        <strain evidence="1">Rf_01</strain>
        <tissue evidence="1">Aerial parts of the thallus</tissue>
    </source>
</reference>
<dbReference type="Proteomes" id="UP001605036">
    <property type="component" value="Unassembled WGS sequence"/>
</dbReference>
<dbReference type="PANTHER" id="PTHR33246">
    <property type="entry name" value="CCHC-TYPE DOMAIN-CONTAINING PROTEIN"/>
    <property type="match status" value="1"/>
</dbReference>
<dbReference type="PANTHER" id="PTHR33246:SF51">
    <property type="entry name" value="MYB_SANT-LIKE DOMAIN-CONTAINING PROTEIN"/>
    <property type="match status" value="1"/>
</dbReference>
<proteinExistence type="predicted"/>
<dbReference type="AlphaFoldDB" id="A0ABD1ZFC1"/>
<name>A0ABD1ZFC1_9MARC</name>
<gene>
    <name evidence="1" type="ORF">R1flu_017905</name>
</gene>
<organism evidence="1 2">
    <name type="scientific">Riccia fluitans</name>
    <dbReference type="NCBI Taxonomy" id="41844"/>
    <lineage>
        <taxon>Eukaryota</taxon>
        <taxon>Viridiplantae</taxon>
        <taxon>Streptophyta</taxon>
        <taxon>Embryophyta</taxon>
        <taxon>Marchantiophyta</taxon>
        <taxon>Marchantiopsida</taxon>
        <taxon>Marchantiidae</taxon>
        <taxon>Marchantiales</taxon>
        <taxon>Ricciaceae</taxon>
        <taxon>Riccia</taxon>
    </lineage>
</organism>
<protein>
    <submittedName>
        <fullName evidence="1">Uncharacterized protein</fullName>
    </submittedName>
</protein>
<evidence type="ECO:0000313" key="2">
    <source>
        <dbReference type="Proteomes" id="UP001605036"/>
    </source>
</evidence>
<evidence type="ECO:0000313" key="1">
    <source>
        <dbReference type="EMBL" id="KAL2649777.1"/>
    </source>
</evidence>
<accession>A0ABD1ZFC1</accession>